<dbReference type="SUPFAM" id="SSF81383">
    <property type="entry name" value="F-box domain"/>
    <property type="match status" value="1"/>
</dbReference>
<feature type="region of interest" description="Disordered" evidence="1">
    <location>
        <begin position="1"/>
        <end position="21"/>
    </location>
</feature>
<dbReference type="InterPro" id="IPR036047">
    <property type="entry name" value="F-box-like_dom_sf"/>
</dbReference>
<keyword evidence="4" id="KW-1185">Reference proteome</keyword>
<sequence>MERSNDQLLLQEPGNAKAAKPEVTGFSQLPDGALFNIFNKLASQDPPALLAASAACKNFHSVASSHASLWRAAFYSPSEPPDPKEHEAAAFQETVESFGGFEALVRARWARTMSKKLALNKTGPAVFEESITKIESQSAISLLVLIRTLQGRLCLYGAGQASCKVKSFLDSWSLRVYFYAEIGHLHPLFAIKDLPADVTEPSWADVDVNLESYILLGGGSVKWVPLYKATDCYVCLCAMNFDSVASICWHVSEPGVPEVDRKSNVEMCLHATFEDAEYNGIRVPPLKRLSRSQSGASVEEKLSVAFVDWGIRVEGYCGSPAEAPEPKDPEAAAFGEVVERFGGYEALVRARWAKEMSERLACYKNKPAFFEESLKKIESRSEISFLVLVRTLQGRLCLYGVGQASRKVQNALYHIGFDAYYFSKISHLHPLCPIKNLPVEITEVSWAKADVQLESYIVFGGGSVKWAPLYKNEEERRMRSSFLRTYYFDSASSVCWHFAEPGKYNVFTGNVELCLHATFEDAHFNCSRMHLEASANREAFLDWGIRLSGLCGIGARRYSPGEEAGTVGRTANEDKRCNLCGRPLSGFLR</sequence>
<organism evidence="3 4">
    <name type="scientific">Klebsormidium nitens</name>
    <name type="common">Green alga</name>
    <name type="synonym">Ulothrix nitens</name>
    <dbReference type="NCBI Taxonomy" id="105231"/>
    <lineage>
        <taxon>Eukaryota</taxon>
        <taxon>Viridiplantae</taxon>
        <taxon>Streptophyta</taxon>
        <taxon>Klebsormidiophyceae</taxon>
        <taxon>Klebsormidiales</taxon>
        <taxon>Klebsormidiaceae</taxon>
        <taxon>Klebsormidium</taxon>
    </lineage>
</organism>
<gene>
    <name evidence="3" type="ORF">KFL_001570090</name>
</gene>
<protein>
    <recommendedName>
        <fullName evidence="2">F-box domain-containing protein</fullName>
    </recommendedName>
</protein>
<evidence type="ECO:0000259" key="2">
    <source>
        <dbReference type="PROSITE" id="PS50181"/>
    </source>
</evidence>
<evidence type="ECO:0000256" key="1">
    <source>
        <dbReference type="SAM" id="MobiDB-lite"/>
    </source>
</evidence>
<dbReference type="Pfam" id="PF12937">
    <property type="entry name" value="F-box-like"/>
    <property type="match status" value="1"/>
</dbReference>
<dbReference type="Gene3D" id="1.20.1280.50">
    <property type="match status" value="1"/>
</dbReference>
<proteinExistence type="predicted"/>
<reference evidence="3 4" key="1">
    <citation type="journal article" date="2014" name="Nat. Commun.">
        <title>Klebsormidium flaccidum genome reveals primary factors for plant terrestrial adaptation.</title>
        <authorList>
            <person name="Hori K."/>
            <person name="Maruyama F."/>
            <person name="Fujisawa T."/>
            <person name="Togashi T."/>
            <person name="Yamamoto N."/>
            <person name="Seo M."/>
            <person name="Sato S."/>
            <person name="Yamada T."/>
            <person name="Mori H."/>
            <person name="Tajima N."/>
            <person name="Moriyama T."/>
            <person name="Ikeuchi M."/>
            <person name="Watanabe M."/>
            <person name="Wada H."/>
            <person name="Kobayashi K."/>
            <person name="Saito M."/>
            <person name="Masuda T."/>
            <person name="Sasaki-Sekimoto Y."/>
            <person name="Mashiguchi K."/>
            <person name="Awai K."/>
            <person name="Shimojima M."/>
            <person name="Masuda S."/>
            <person name="Iwai M."/>
            <person name="Nobusawa T."/>
            <person name="Narise T."/>
            <person name="Kondo S."/>
            <person name="Saito H."/>
            <person name="Sato R."/>
            <person name="Murakawa M."/>
            <person name="Ihara Y."/>
            <person name="Oshima-Yamada Y."/>
            <person name="Ohtaka K."/>
            <person name="Satoh M."/>
            <person name="Sonobe K."/>
            <person name="Ishii M."/>
            <person name="Ohtani R."/>
            <person name="Kanamori-Sato M."/>
            <person name="Honoki R."/>
            <person name="Miyazaki D."/>
            <person name="Mochizuki H."/>
            <person name="Umetsu J."/>
            <person name="Higashi K."/>
            <person name="Shibata D."/>
            <person name="Kamiya Y."/>
            <person name="Sato N."/>
            <person name="Nakamura Y."/>
            <person name="Tabata S."/>
            <person name="Ida S."/>
            <person name="Kurokawa K."/>
            <person name="Ohta H."/>
        </authorList>
    </citation>
    <scope>NUCLEOTIDE SEQUENCE [LARGE SCALE GENOMIC DNA]</scope>
    <source>
        <strain evidence="3 4">NIES-2285</strain>
    </source>
</reference>
<dbReference type="InterPro" id="IPR001810">
    <property type="entry name" value="F-box_dom"/>
</dbReference>
<dbReference type="EMBL" id="DF237106">
    <property type="protein sequence ID" value="GAQ83670.1"/>
    <property type="molecule type" value="Genomic_DNA"/>
</dbReference>
<dbReference type="PROSITE" id="PS50181">
    <property type="entry name" value="FBOX"/>
    <property type="match status" value="1"/>
</dbReference>
<feature type="domain" description="F-box" evidence="2">
    <location>
        <begin position="23"/>
        <end position="73"/>
    </location>
</feature>
<dbReference type="Proteomes" id="UP000054558">
    <property type="component" value="Unassembled WGS sequence"/>
</dbReference>
<evidence type="ECO:0000313" key="3">
    <source>
        <dbReference type="EMBL" id="GAQ83670.1"/>
    </source>
</evidence>
<dbReference type="AlphaFoldDB" id="A0A0U9HV12"/>
<evidence type="ECO:0000313" key="4">
    <source>
        <dbReference type="Proteomes" id="UP000054558"/>
    </source>
</evidence>
<name>A0A0U9HV12_KLENI</name>
<accession>A0A0U9HV12</accession>